<gene>
    <name evidence="2" type="ORF">BCM02_10268</name>
</gene>
<accession>A0A5S5CFP0</accession>
<protein>
    <submittedName>
        <fullName evidence="2">Uncharacterized protein</fullName>
    </submittedName>
</protein>
<dbReference type="Proteomes" id="UP000323257">
    <property type="component" value="Unassembled WGS sequence"/>
</dbReference>
<keyword evidence="3" id="KW-1185">Reference proteome</keyword>
<feature type="coiled-coil region" evidence="1">
    <location>
        <begin position="146"/>
        <end position="173"/>
    </location>
</feature>
<proteinExistence type="predicted"/>
<reference evidence="2 3" key="1">
    <citation type="submission" date="2019-07" db="EMBL/GenBank/DDBJ databases">
        <title>Genomic Encyclopedia of Type Strains, Phase III (KMG-III): the genomes of soil and plant-associated and newly described type strains.</title>
        <authorList>
            <person name="Whitman W."/>
        </authorList>
    </citation>
    <scope>NUCLEOTIDE SEQUENCE [LARGE SCALE GENOMIC DNA]</scope>
    <source>
        <strain evidence="2 3">BL24</strain>
    </source>
</reference>
<name>A0A5S5CFP0_9BACL</name>
<comment type="caution">
    <text evidence="2">The sequence shown here is derived from an EMBL/GenBank/DDBJ whole genome shotgun (WGS) entry which is preliminary data.</text>
</comment>
<dbReference type="RefSeq" id="WP_148928025.1">
    <property type="nucleotide sequence ID" value="NZ_VNHS01000002.1"/>
</dbReference>
<dbReference type="EMBL" id="VNHS01000002">
    <property type="protein sequence ID" value="TYP77508.1"/>
    <property type="molecule type" value="Genomic_DNA"/>
</dbReference>
<dbReference type="AlphaFoldDB" id="A0A5S5CFP0"/>
<evidence type="ECO:0000256" key="1">
    <source>
        <dbReference type="SAM" id="Coils"/>
    </source>
</evidence>
<keyword evidence="1" id="KW-0175">Coiled coil</keyword>
<evidence type="ECO:0000313" key="2">
    <source>
        <dbReference type="EMBL" id="TYP77508.1"/>
    </source>
</evidence>
<organism evidence="2 3">
    <name type="scientific">Paenibacillus methanolicus</name>
    <dbReference type="NCBI Taxonomy" id="582686"/>
    <lineage>
        <taxon>Bacteria</taxon>
        <taxon>Bacillati</taxon>
        <taxon>Bacillota</taxon>
        <taxon>Bacilli</taxon>
        <taxon>Bacillales</taxon>
        <taxon>Paenibacillaceae</taxon>
        <taxon>Paenibacillus</taxon>
    </lineage>
</organism>
<evidence type="ECO:0000313" key="3">
    <source>
        <dbReference type="Proteomes" id="UP000323257"/>
    </source>
</evidence>
<sequence>MRRRLIKQPFTHAKQRYLLTLDTDGMKLYLRCYQGLSENNPEVPLKEESLWDKVFDLISNLEGSDLAVNALRTPDRILRRVRELCKIPYPPILEWDALIEQLQRSGSVTYEGDLEGLITYLEYRQLPVIHFAHRGERTIVDASPGSNHVRQVLDELKNEMDELDSKMKALKALHTDIFERKRRLDRQGGVRADW</sequence>
<dbReference type="OrthoDB" id="9851392at2"/>